<name>A0A0K2V6F0_LEPSM</name>
<evidence type="ECO:0000313" key="1">
    <source>
        <dbReference type="EMBL" id="CDW45511.1"/>
    </source>
</evidence>
<dbReference type="AlphaFoldDB" id="A0A0K2V6F0"/>
<proteinExistence type="predicted"/>
<organism evidence="1">
    <name type="scientific">Lepeophtheirus salmonis</name>
    <name type="common">Salmon louse</name>
    <name type="synonym">Caligus salmonis</name>
    <dbReference type="NCBI Taxonomy" id="72036"/>
    <lineage>
        <taxon>Eukaryota</taxon>
        <taxon>Metazoa</taxon>
        <taxon>Ecdysozoa</taxon>
        <taxon>Arthropoda</taxon>
        <taxon>Crustacea</taxon>
        <taxon>Multicrustacea</taxon>
        <taxon>Hexanauplia</taxon>
        <taxon>Copepoda</taxon>
        <taxon>Siphonostomatoida</taxon>
        <taxon>Caligidae</taxon>
        <taxon>Lepeophtheirus</taxon>
    </lineage>
</organism>
<protein>
    <submittedName>
        <fullName evidence="1">Uncharacterized protein</fullName>
    </submittedName>
</protein>
<accession>A0A0K2V6F0</accession>
<reference evidence="1" key="1">
    <citation type="submission" date="2014-05" db="EMBL/GenBank/DDBJ databases">
        <authorList>
            <person name="Chronopoulou M."/>
        </authorList>
    </citation>
    <scope>NUCLEOTIDE SEQUENCE</scope>
    <source>
        <tissue evidence="1">Whole organism</tissue>
    </source>
</reference>
<dbReference type="EMBL" id="HACA01028150">
    <property type="protein sequence ID" value="CDW45511.1"/>
    <property type="molecule type" value="Transcribed_RNA"/>
</dbReference>
<sequence>MQLPLGYPTVFSLFDIVSTLITISHVNPDIIDFFSLSIQEIGISYQTRGTLYFFFFLIL</sequence>